<dbReference type="Proteomes" id="UP000243459">
    <property type="component" value="Chromosome 10"/>
</dbReference>
<dbReference type="AlphaFoldDB" id="A0A5P1E578"/>
<evidence type="ECO:0000256" key="1">
    <source>
        <dbReference type="SAM" id="MobiDB-lite"/>
    </source>
</evidence>
<dbReference type="Gramene" id="ONK56627">
    <property type="protein sequence ID" value="ONK56627"/>
    <property type="gene ID" value="A4U43_C10F10880"/>
</dbReference>
<evidence type="ECO:0000313" key="3">
    <source>
        <dbReference type="Proteomes" id="UP000243459"/>
    </source>
</evidence>
<accession>A0A5P1E578</accession>
<organism evidence="2 3">
    <name type="scientific">Asparagus officinalis</name>
    <name type="common">Garden asparagus</name>
    <dbReference type="NCBI Taxonomy" id="4686"/>
    <lineage>
        <taxon>Eukaryota</taxon>
        <taxon>Viridiplantae</taxon>
        <taxon>Streptophyta</taxon>
        <taxon>Embryophyta</taxon>
        <taxon>Tracheophyta</taxon>
        <taxon>Spermatophyta</taxon>
        <taxon>Magnoliopsida</taxon>
        <taxon>Liliopsida</taxon>
        <taxon>Asparagales</taxon>
        <taxon>Asparagaceae</taxon>
        <taxon>Asparagoideae</taxon>
        <taxon>Asparagus</taxon>
    </lineage>
</organism>
<feature type="region of interest" description="Disordered" evidence="1">
    <location>
        <begin position="1"/>
        <end position="21"/>
    </location>
</feature>
<dbReference type="EMBL" id="CM007390">
    <property type="protein sequence ID" value="ONK56627.1"/>
    <property type="molecule type" value="Genomic_DNA"/>
</dbReference>
<sequence length="99" mass="10929">MEVTVMVEETGRVQPDSTRSSRAVLRDHRRRLAGAAMCSGVGWPSRRFAMQSSRRLLKAWRRFSGDEGGKACGERSGATRVLRAYAKRRAGGERSAMSG</sequence>
<evidence type="ECO:0000313" key="2">
    <source>
        <dbReference type="EMBL" id="ONK56627.1"/>
    </source>
</evidence>
<protein>
    <submittedName>
        <fullName evidence="2">Uncharacterized protein</fullName>
    </submittedName>
</protein>
<name>A0A5P1E578_ASPOF</name>
<keyword evidence="3" id="KW-1185">Reference proteome</keyword>
<reference evidence="3" key="1">
    <citation type="journal article" date="2017" name="Nat. Commun.">
        <title>The asparagus genome sheds light on the origin and evolution of a young Y chromosome.</title>
        <authorList>
            <person name="Harkess A."/>
            <person name="Zhou J."/>
            <person name="Xu C."/>
            <person name="Bowers J.E."/>
            <person name="Van der Hulst R."/>
            <person name="Ayyampalayam S."/>
            <person name="Mercati F."/>
            <person name="Riccardi P."/>
            <person name="McKain M.R."/>
            <person name="Kakrana A."/>
            <person name="Tang H."/>
            <person name="Ray J."/>
            <person name="Groenendijk J."/>
            <person name="Arikit S."/>
            <person name="Mathioni S.M."/>
            <person name="Nakano M."/>
            <person name="Shan H."/>
            <person name="Telgmann-Rauber A."/>
            <person name="Kanno A."/>
            <person name="Yue Z."/>
            <person name="Chen H."/>
            <person name="Li W."/>
            <person name="Chen Y."/>
            <person name="Xu X."/>
            <person name="Zhang Y."/>
            <person name="Luo S."/>
            <person name="Chen H."/>
            <person name="Gao J."/>
            <person name="Mao Z."/>
            <person name="Pires J.C."/>
            <person name="Luo M."/>
            <person name="Kudrna D."/>
            <person name="Wing R.A."/>
            <person name="Meyers B.C."/>
            <person name="Yi K."/>
            <person name="Kong H."/>
            <person name="Lavrijsen P."/>
            <person name="Sunseri F."/>
            <person name="Falavigna A."/>
            <person name="Ye Y."/>
            <person name="Leebens-Mack J.H."/>
            <person name="Chen G."/>
        </authorList>
    </citation>
    <scope>NUCLEOTIDE SEQUENCE [LARGE SCALE GENOMIC DNA]</scope>
    <source>
        <strain evidence="3">cv. DH0086</strain>
    </source>
</reference>
<proteinExistence type="predicted"/>
<gene>
    <name evidence="2" type="ORF">A4U43_C10F10880</name>
</gene>